<dbReference type="SUPFAM" id="SSF53850">
    <property type="entry name" value="Periplasmic binding protein-like II"/>
    <property type="match status" value="1"/>
</dbReference>
<sequence>MNKFNDMIAFARVAELGSFTAAAKALAVTTSAVTKSVGRLEDELGVQLLHRTTRVLHLTESGTVYYERCVKLLNELEEAEAEIREANAAPTGTVRICLPPSFGRTTLVPALGDFFARYPGVKLEVNLKGQTANPLEGGYDLTVHSGRLADSGLINRLLIRGPQKTVASPAYLERHGTPKRPEDLLTHNCIVGGFGPAWPFRNPSGGSDVLKVSGNLTTDSGDVLREAAVTGIGIAQATWWIFREDLKAGRLVSLLEPYETEADPISVVFPANRRVPAKVRALVDFLLELSRGG</sequence>
<dbReference type="RefSeq" id="WP_072338408.1">
    <property type="nucleotide sequence ID" value="NZ_FPKU01000001.1"/>
</dbReference>
<dbReference type="CDD" id="cd08422">
    <property type="entry name" value="PBP2_CrgA_like"/>
    <property type="match status" value="1"/>
</dbReference>
<keyword evidence="3" id="KW-0238">DNA-binding</keyword>
<keyword evidence="4" id="KW-0804">Transcription</keyword>
<comment type="similarity">
    <text evidence="1">Belongs to the LysR transcriptional regulatory family.</text>
</comment>
<dbReference type="OrthoDB" id="9786526at2"/>
<dbReference type="EMBL" id="FPKU01000001">
    <property type="protein sequence ID" value="SFZ80601.1"/>
    <property type="molecule type" value="Genomic_DNA"/>
</dbReference>
<evidence type="ECO:0000313" key="6">
    <source>
        <dbReference type="EMBL" id="SFZ80601.1"/>
    </source>
</evidence>
<dbReference type="PROSITE" id="PS50931">
    <property type="entry name" value="HTH_LYSR"/>
    <property type="match status" value="1"/>
</dbReference>
<dbReference type="Gene3D" id="1.10.10.10">
    <property type="entry name" value="Winged helix-like DNA-binding domain superfamily/Winged helix DNA-binding domain"/>
    <property type="match status" value="1"/>
</dbReference>
<evidence type="ECO:0000256" key="4">
    <source>
        <dbReference type="ARBA" id="ARBA00023163"/>
    </source>
</evidence>
<dbReference type="GO" id="GO:0003700">
    <property type="term" value="F:DNA-binding transcription factor activity"/>
    <property type="evidence" value="ECO:0007669"/>
    <property type="project" value="InterPro"/>
</dbReference>
<dbReference type="InterPro" id="IPR058163">
    <property type="entry name" value="LysR-type_TF_proteobact-type"/>
</dbReference>
<dbReference type="Gene3D" id="3.40.190.290">
    <property type="match status" value="1"/>
</dbReference>
<evidence type="ECO:0000256" key="1">
    <source>
        <dbReference type="ARBA" id="ARBA00009437"/>
    </source>
</evidence>
<accession>A0A1K2HS71</accession>
<dbReference type="InterPro" id="IPR000847">
    <property type="entry name" value="LysR_HTH_N"/>
</dbReference>
<protein>
    <submittedName>
        <fullName evidence="6">Transcriptional regulator, LysR family</fullName>
    </submittedName>
</protein>
<feature type="domain" description="HTH lysR-type" evidence="5">
    <location>
        <begin position="1"/>
        <end position="59"/>
    </location>
</feature>
<organism evidence="6 7">
    <name type="scientific">Devosia enhydra</name>
    <dbReference type="NCBI Taxonomy" id="665118"/>
    <lineage>
        <taxon>Bacteria</taxon>
        <taxon>Pseudomonadati</taxon>
        <taxon>Pseudomonadota</taxon>
        <taxon>Alphaproteobacteria</taxon>
        <taxon>Hyphomicrobiales</taxon>
        <taxon>Devosiaceae</taxon>
        <taxon>Devosia</taxon>
    </lineage>
</organism>
<keyword evidence="7" id="KW-1185">Reference proteome</keyword>
<dbReference type="Pfam" id="PF03466">
    <property type="entry name" value="LysR_substrate"/>
    <property type="match status" value="1"/>
</dbReference>
<name>A0A1K2HS71_9HYPH</name>
<keyword evidence="2" id="KW-0805">Transcription regulation</keyword>
<evidence type="ECO:0000259" key="5">
    <source>
        <dbReference type="PROSITE" id="PS50931"/>
    </source>
</evidence>
<proteinExistence type="inferred from homology"/>
<dbReference type="Pfam" id="PF00126">
    <property type="entry name" value="HTH_1"/>
    <property type="match status" value="1"/>
</dbReference>
<dbReference type="PANTHER" id="PTHR30537:SF5">
    <property type="entry name" value="HTH-TYPE TRANSCRIPTIONAL ACTIVATOR TTDR-RELATED"/>
    <property type="match status" value="1"/>
</dbReference>
<evidence type="ECO:0000256" key="2">
    <source>
        <dbReference type="ARBA" id="ARBA00023015"/>
    </source>
</evidence>
<dbReference type="GO" id="GO:0003677">
    <property type="term" value="F:DNA binding"/>
    <property type="evidence" value="ECO:0007669"/>
    <property type="project" value="UniProtKB-KW"/>
</dbReference>
<evidence type="ECO:0000313" key="7">
    <source>
        <dbReference type="Proteomes" id="UP000183447"/>
    </source>
</evidence>
<reference evidence="6 7" key="1">
    <citation type="submission" date="2016-11" db="EMBL/GenBank/DDBJ databases">
        <authorList>
            <person name="Jaros S."/>
            <person name="Januszkiewicz K."/>
            <person name="Wedrychowicz H."/>
        </authorList>
    </citation>
    <scope>NUCLEOTIDE SEQUENCE [LARGE SCALE GENOMIC DNA]</scope>
    <source>
        <strain evidence="6 7">ATCC 23634</strain>
    </source>
</reference>
<dbReference type="PRINTS" id="PR00039">
    <property type="entry name" value="HTHLYSR"/>
</dbReference>
<gene>
    <name evidence="6" type="ORF">SAMN02983003_0021</name>
</gene>
<evidence type="ECO:0000256" key="3">
    <source>
        <dbReference type="ARBA" id="ARBA00023125"/>
    </source>
</evidence>
<dbReference type="SUPFAM" id="SSF46785">
    <property type="entry name" value="Winged helix' DNA-binding domain"/>
    <property type="match status" value="1"/>
</dbReference>
<dbReference type="FunFam" id="1.10.10.10:FF:000001">
    <property type="entry name" value="LysR family transcriptional regulator"/>
    <property type="match status" value="1"/>
</dbReference>
<dbReference type="InterPro" id="IPR005119">
    <property type="entry name" value="LysR_subst-bd"/>
</dbReference>
<dbReference type="InterPro" id="IPR036390">
    <property type="entry name" value="WH_DNA-bd_sf"/>
</dbReference>
<dbReference type="Proteomes" id="UP000183447">
    <property type="component" value="Unassembled WGS sequence"/>
</dbReference>
<dbReference type="STRING" id="665118.SAMN02983003_0021"/>
<dbReference type="AlphaFoldDB" id="A0A1K2HS71"/>
<dbReference type="InterPro" id="IPR036388">
    <property type="entry name" value="WH-like_DNA-bd_sf"/>
</dbReference>
<dbReference type="PANTHER" id="PTHR30537">
    <property type="entry name" value="HTH-TYPE TRANSCRIPTIONAL REGULATOR"/>
    <property type="match status" value="1"/>
</dbReference>